<feature type="non-terminal residue" evidence="1">
    <location>
        <position position="46"/>
    </location>
</feature>
<proteinExistence type="predicted"/>
<accession>D3ALB9</accession>
<sequence>MSRHPLREFPLTQNRAHTAPSLISLILHENPEFASLLSKKPVNPVI</sequence>
<name>D3ALB9_9FIRM</name>
<gene>
    <name evidence="1" type="ORF">CLOSTHATH_04415</name>
</gene>
<dbReference type="AlphaFoldDB" id="D3ALB9"/>
<comment type="caution">
    <text evidence="1">The sequence shown here is derived from an EMBL/GenBank/DDBJ whole genome shotgun (WGS) entry which is preliminary data.</text>
</comment>
<evidence type="ECO:0000313" key="2">
    <source>
        <dbReference type="Proteomes" id="UP000004968"/>
    </source>
</evidence>
<dbReference type="Proteomes" id="UP000004968">
    <property type="component" value="Unassembled WGS sequence"/>
</dbReference>
<evidence type="ECO:0000313" key="1">
    <source>
        <dbReference type="EMBL" id="EFC97375.1"/>
    </source>
</evidence>
<protein>
    <submittedName>
        <fullName evidence="1">Uncharacterized protein</fullName>
    </submittedName>
</protein>
<organism evidence="1 2">
    <name type="scientific">Hungatella hathewayi DSM 13479</name>
    <dbReference type="NCBI Taxonomy" id="566550"/>
    <lineage>
        <taxon>Bacteria</taxon>
        <taxon>Bacillati</taxon>
        <taxon>Bacillota</taxon>
        <taxon>Clostridia</taxon>
        <taxon>Lachnospirales</taxon>
        <taxon>Lachnospiraceae</taxon>
        <taxon>Hungatella</taxon>
    </lineage>
</organism>
<reference evidence="1 2" key="1">
    <citation type="submission" date="2010-01" db="EMBL/GenBank/DDBJ databases">
        <authorList>
            <person name="Weinstock G."/>
            <person name="Sodergren E."/>
            <person name="Clifton S."/>
            <person name="Fulton L."/>
            <person name="Fulton B."/>
            <person name="Courtney L."/>
            <person name="Fronick C."/>
            <person name="Harrison M."/>
            <person name="Strong C."/>
            <person name="Farmer C."/>
            <person name="Delahaunty K."/>
            <person name="Markovic C."/>
            <person name="Hall O."/>
            <person name="Minx P."/>
            <person name="Tomlinson C."/>
            <person name="Mitreva M."/>
            <person name="Nelson J."/>
            <person name="Hou S."/>
            <person name="Wollam A."/>
            <person name="Pepin K.H."/>
            <person name="Johnson M."/>
            <person name="Bhonagiri V."/>
            <person name="Nash W.E."/>
            <person name="Warren W."/>
            <person name="Chinwalla A."/>
            <person name="Mardis E.R."/>
            <person name="Wilson R.K."/>
        </authorList>
    </citation>
    <scope>NUCLEOTIDE SEQUENCE [LARGE SCALE GENOMIC DNA]</scope>
    <source>
        <strain evidence="1 2">DSM 13479</strain>
    </source>
</reference>
<dbReference type="EMBL" id="ACIO01000402">
    <property type="protein sequence ID" value="EFC97375.1"/>
    <property type="molecule type" value="Genomic_DNA"/>
</dbReference>
<dbReference type="HOGENOM" id="CLU_3193013_0_0_9"/>